<evidence type="ECO:0000256" key="1">
    <source>
        <dbReference type="ARBA" id="ARBA00004123"/>
    </source>
</evidence>
<keyword evidence="3" id="KW-0863">Zinc-finger</keyword>
<dbReference type="VEuPathDB" id="FungiDB:VP01_1902g2"/>
<evidence type="ECO:0000256" key="4">
    <source>
        <dbReference type="ARBA" id="ARBA00022833"/>
    </source>
</evidence>
<evidence type="ECO:0000313" key="7">
    <source>
        <dbReference type="EMBL" id="KNZ58576.1"/>
    </source>
</evidence>
<dbReference type="PANTHER" id="PTHR46481:SF10">
    <property type="entry name" value="ZINC FINGER BED DOMAIN-CONTAINING PROTEIN 39"/>
    <property type="match status" value="1"/>
</dbReference>
<evidence type="ECO:0000259" key="6">
    <source>
        <dbReference type="Pfam" id="PF05699"/>
    </source>
</evidence>
<dbReference type="Proteomes" id="UP000037035">
    <property type="component" value="Unassembled WGS sequence"/>
</dbReference>
<keyword evidence="4" id="KW-0862">Zinc</keyword>
<keyword evidence="2" id="KW-0479">Metal-binding</keyword>
<accession>A0A0L6VCR3</accession>
<gene>
    <name evidence="7" type="ORF">VP01_1902g2</name>
</gene>
<keyword evidence="8" id="KW-1185">Reference proteome</keyword>
<dbReference type="OrthoDB" id="1715602at2759"/>
<proteinExistence type="predicted"/>
<dbReference type="InterPro" id="IPR012337">
    <property type="entry name" value="RNaseH-like_sf"/>
</dbReference>
<comment type="caution">
    <text evidence="7">The sequence shown here is derived from an EMBL/GenBank/DDBJ whole genome shotgun (WGS) entry which is preliminary data.</text>
</comment>
<feature type="domain" description="HAT C-terminal dimerisation" evidence="6">
    <location>
        <begin position="186"/>
        <end position="266"/>
    </location>
</feature>
<sequence length="277" mass="31917">MRDGQIFLLQILTLIYKVYEVLDPILSRNSQKSSWKEAMYDCQCLYKVELNVSDACKGTTKFMLSYKEWLKIKQLCAFLEPLNEVTELISNDENASFILAAPIYISLIERLHELSRYMKPRSLSQQHKKCLKNYELLCLSSPQSGLSVINSSQSLHQSQPTFCIRNTIKDGLFQKKKRKVNSLSKEINLYLDSECEDESTKPIQYCKSHSSQYPTSDNMSRNFLAVSAVSAPCKQVFLAIQYIPNHTHNQLTLENLESLICLKDWINHNIVDIDSIN</sequence>
<keyword evidence="5" id="KW-0539">Nucleus</keyword>
<dbReference type="EMBL" id="LAVV01006729">
    <property type="protein sequence ID" value="KNZ58576.1"/>
    <property type="molecule type" value="Genomic_DNA"/>
</dbReference>
<dbReference type="InterPro" id="IPR052035">
    <property type="entry name" value="ZnF_BED_domain_contain"/>
</dbReference>
<evidence type="ECO:0000256" key="2">
    <source>
        <dbReference type="ARBA" id="ARBA00022723"/>
    </source>
</evidence>
<organism evidence="7 8">
    <name type="scientific">Puccinia sorghi</name>
    <dbReference type="NCBI Taxonomy" id="27349"/>
    <lineage>
        <taxon>Eukaryota</taxon>
        <taxon>Fungi</taxon>
        <taxon>Dikarya</taxon>
        <taxon>Basidiomycota</taxon>
        <taxon>Pucciniomycotina</taxon>
        <taxon>Pucciniomycetes</taxon>
        <taxon>Pucciniales</taxon>
        <taxon>Pucciniaceae</taxon>
        <taxon>Puccinia</taxon>
    </lineage>
</organism>
<dbReference type="GO" id="GO:0046983">
    <property type="term" value="F:protein dimerization activity"/>
    <property type="evidence" value="ECO:0007669"/>
    <property type="project" value="InterPro"/>
</dbReference>
<dbReference type="GO" id="GO:0008270">
    <property type="term" value="F:zinc ion binding"/>
    <property type="evidence" value="ECO:0007669"/>
    <property type="project" value="UniProtKB-KW"/>
</dbReference>
<dbReference type="Pfam" id="PF05699">
    <property type="entry name" value="Dimer_Tnp_hAT"/>
    <property type="match status" value="1"/>
</dbReference>
<evidence type="ECO:0000256" key="3">
    <source>
        <dbReference type="ARBA" id="ARBA00022771"/>
    </source>
</evidence>
<evidence type="ECO:0000256" key="5">
    <source>
        <dbReference type="ARBA" id="ARBA00023242"/>
    </source>
</evidence>
<dbReference type="AlphaFoldDB" id="A0A0L6VCR3"/>
<dbReference type="PANTHER" id="PTHR46481">
    <property type="entry name" value="ZINC FINGER BED DOMAIN-CONTAINING PROTEIN 4"/>
    <property type="match status" value="1"/>
</dbReference>
<dbReference type="GO" id="GO:0005634">
    <property type="term" value="C:nucleus"/>
    <property type="evidence" value="ECO:0007669"/>
    <property type="project" value="UniProtKB-SubCell"/>
</dbReference>
<dbReference type="InterPro" id="IPR008906">
    <property type="entry name" value="HATC_C_dom"/>
</dbReference>
<reference evidence="7 8" key="1">
    <citation type="submission" date="2015-08" db="EMBL/GenBank/DDBJ databases">
        <title>Next Generation Sequencing and Analysis of the Genome of Puccinia sorghi L Schw, the Causal Agent of Maize Common Rust.</title>
        <authorList>
            <person name="Rochi L."/>
            <person name="Burguener G."/>
            <person name="Darino M."/>
            <person name="Turjanski A."/>
            <person name="Kreff E."/>
            <person name="Dieguez M.J."/>
            <person name="Sacco F."/>
        </authorList>
    </citation>
    <scope>NUCLEOTIDE SEQUENCE [LARGE SCALE GENOMIC DNA]</scope>
    <source>
        <strain evidence="7 8">RO10H11247</strain>
    </source>
</reference>
<comment type="subcellular location">
    <subcellularLocation>
        <location evidence="1">Nucleus</location>
    </subcellularLocation>
</comment>
<evidence type="ECO:0000313" key="8">
    <source>
        <dbReference type="Proteomes" id="UP000037035"/>
    </source>
</evidence>
<protein>
    <recommendedName>
        <fullName evidence="6">HAT C-terminal dimerisation domain-containing protein</fullName>
    </recommendedName>
</protein>
<dbReference type="SUPFAM" id="SSF53098">
    <property type="entry name" value="Ribonuclease H-like"/>
    <property type="match status" value="1"/>
</dbReference>
<name>A0A0L6VCR3_9BASI</name>